<comment type="pathway">
    <text evidence="1">Lipid metabolism.</text>
</comment>
<dbReference type="OrthoDB" id="9796839at2"/>
<keyword evidence="6" id="KW-1185">Reference proteome</keyword>
<evidence type="ECO:0000313" key="6">
    <source>
        <dbReference type="Proteomes" id="UP000019678"/>
    </source>
</evidence>
<sequence>MTTERGSSVTYWIGKTWLKAFGWRLETEYPVTDKFVLIAAPHTTGWDLPFMLATSYAMRLPLSWMGKQELFRPPFGWALRVLGGIPIARGARKNRVGWAVEQFAQSPHLILAIPAEGTRGAVTHWKSGFYRIALGAGVPIGLGYLDFEKKTCGIGGFITPTGDVRADMDLIRAFYRDIRGKYPSKESIPRLREEEDPSALPLIALDPA</sequence>
<dbReference type="EMBL" id="ASRX01000034">
    <property type="protein sequence ID" value="EYF04377.1"/>
    <property type="molecule type" value="Genomic_DNA"/>
</dbReference>
<accession>A0A017T5S1</accession>
<keyword evidence="3 5" id="KW-0012">Acyltransferase</keyword>
<evidence type="ECO:0000256" key="2">
    <source>
        <dbReference type="ARBA" id="ARBA00022679"/>
    </source>
</evidence>
<dbReference type="GO" id="GO:0006654">
    <property type="term" value="P:phosphatidic acid biosynthetic process"/>
    <property type="evidence" value="ECO:0007669"/>
    <property type="project" value="TreeGrafter"/>
</dbReference>
<keyword evidence="2 5" id="KW-0808">Transferase</keyword>
<dbReference type="RefSeq" id="WP_044244201.1">
    <property type="nucleotide sequence ID" value="NZ_ASRX01000034.1"/>
</dbReference>
<dbReference type="eggNOG" id="COG0204">
    <property type="taxonomic scope" value="Bacteria"/>
</dbReference>
<organism evidence="5 6">
    <name type="scientific">Chondromyces apiculatus DSM 436</name>
    <dbReference type="NCBI Taxonomy" id="1192034"/>
    <lineage>
        <taxon>Bacteria</taxon>
        <taxon>Pseudomonadati</taxon>
        <taxon>Myxococcota</taxon>
        <taxon>Polyangia</taxon>
        <taxon>Polyangiales</taxon>
        <taxon>Polyangiaceae</taxon>
        <taxon>Chondromyces</taxon>
    </lineage>
</organism>
<evidence type="ECO:0000256" key="1">
    <source>
        <dbReference type="ARBA" id="ARBA00005189"/>
    </source>
</evidence>
<dbReference type="GO" id="GO:0003841">
    <property type="term" value="F:1-acylglycerol-3-phosphate O-acyltransferase activity"/>
    <property type="evidence" value="ECO:0007669"/>
    <property type="project" value="TreeGrafter"/>
</dbReference>
<dbReference type="PANTHER" id="PTHR10434">
    <property type="entry name" value="1-ACYL-SN-GLYCEROL-3-PHOSPHATE ACYLTRANSFERASE"/>
    <property type="match status" value="1"/>
</dbReference>
<name>A0A017T5S1_9BACT</name>
<dbReference type="PANTHER" id="PTHR10434:SF9">
    <property type="entry name" value="PHOSPHOLIPID_GLYCEROL ACYLTRANSFERASE DOMAIN-CONTAINING PROTEIN"/>
    <property type="match status" value="1"/>
</dbReference>
<dbReference type="SUPFAM" id="SSF69593">
    <property type="entry name" value="Glycerol-3-phosphate (1)-acyltransferase"/>
    <property type="match status" value="1"/>
</dbReference>
<gene>
    <name evidence="5" type="ORF">CAP_4516</name>
</gene>
<reference evidence="5 6" key="1">
    <citation type="submission" date="2013-05" db="EMBL/GenBank/DDBJ databases">
        <title>Genome assembly of Chondromyces apiculatus DSM 436.</title>
        <authorList>
            <person name="Sharma G."/>
            <person name="Khatri I."/>
            <person name="Kaur C."/>
            <person name="Mayilraj S."/>
            <person name="Subramanian S."/>
        </authorList>
    </citation>
    <scope>NUCLEOTIDE SEQUENCE [LARGE SCALE GENOMIC DNA]</scope>
    <source>
        <strain evidence="5 6">DSM 436</strain>
    </source>
</reference>
<protein>
    <submittedName>
        <fullName evidence="5">Acyltransferase family protein</fullName>
    </submittedName>
</protein>
<feature type="domain" description="Phospholipid/glycerol acyltransferase" evidence="4">
    <location>
        <begin position="36"/>
        <end position="145"/>
    </location>
</feature>
<evidence type="ECO:0000313" key="5">
    <source>
        <dbReference type="EMBL" id="EYF04377.1"/>
    </source>
</evidence>
<dbReference type="STRING" id="1192034.CAP_4516"/>
<dbReference type="Proteomes" id="UP000019678">
    <property type="component" value="Unassembled WGS sequence"/>
</dbReference>
<dbReference type="Pfam" id="PF01553">
    <property type="entry name" value="Acyltransferase"/>
    <property type="match status" value="1"/>
</dbReference>
<evidence type="ECO:0000256" key="3">
    <source>
        <dbReference type="ARBA" id="ARBA00023315"/>
    </source>
</evidence>
<dbReference type="SMART" id="SM00563">
    <property type="entry name" value="PlsC"/>
    <property type="match status" value="1"/>
</dbReference>
<dbReference type="AlphaFoldDB" id="A0A017T5S1"/>
<comment type="caution">
    <text evidence="5">The sequence shown here is derived from an EMBL/GenBank/DDBJ whole genome shotgun (WGS) entry which is preliminary data.</text>
</comment>
<proteinExistence type="predicted"/>
<dbReference type="InterPro" id="IPR002123">
    <property type="entry name" value="Plipid/glycerol_acylTrfase"/>
</dbReference>
<evidence type="ECO:0000259" key="4">
    <source>
        <dbReference type="SMART" id="SM00563"/>
    </source>
</evidence>